<dbReference type="Proteomes" id="UP000054321">
    <property type="component" value="Unassembled WGS sequence"/>
</dbReference>
<dbReference type="InterPro" id="IPR020846">
    <property type="entry name" value="MFS_dom"/>
</dbReference>
<dbReference type="GO" id="GO:0022857">
    <property type="term" value="F:transmembrane transporter activity"/>
    <property type="evidence" value="ECO:0007669"/>
    <property type="project" value="InterPro"/>
</dbReference>
<comment type="similarity">
    <text evidence="6">Belongs to the major facilitator superfamily. Allantoate permease family.</text>
</comment>
<evidence type="ECO:0000256" key="4">
    <source>
        <dbReference type="ARBA" id="ARBA00022989"/>
    </source>
</evidence>
<evidence type="ECO:0000256" key="2">
    <source>
        <dbReference type="ARBA" id="ARBA00022448"/>
    </source>
</evidence>
<feature type="domain" description="Major facilitator superfamily (MFS) profile" evidence="8">
    <location>
        <begin position="68"/>
        <end position="483"/>
    </location>
</feature>
<dbReference type="STRING" id="913774.A0A0C3G9N4"/>
<dbReference type="InterPro" id="IPR036259">
    <property type="entry name" value="MFS_trans_sf"/>
</dbReference>
<dbReference type="PROSITE" id="PS50850">
    <property type="entry name" value="MFS"/>
    <property type="match status" value="1"/>
</dbReference>
<dbReference type="Gene3D" id="1.20.1250.20">
    <property type="entry name" value="MFS general substrate transporter like domains"/>
    <property type="match status" value="2"/>
</dbReference>
<proteinExistence type="inferred from homology"/>
<protein>
    <recommendedName>
        <fullName evidence="8">Major facilitator superfamily (MFS) profile domain-containing protein</fullName>
    </recommendedName>
</protein>
<dbReference type="EMBL" id="KN832903">
    <property type="protein sequence ID" value="KIM92910.1"/>
    <property type="molecule type" value="Genomic_DNA"/>
</dbReference>
<dbReference type="PANTHER" id="PTHR43791:SF97">
    <property type="entry name" value="ALLANTOATE TRANSPORTER, PUTATIVE (AFU_ORTHOLOGUE AFUA_1G14700)-RELATED"/>
    <property type="match status" value="1"/>
</dbReference>
<feature type="transmembrane region" description="Helical" evidence="7">
    <location>
        <begin position="101"/>
        <end position="119"/>
    </location>
</feature>
<sequence length="521" mass="57714">MAATGKHDLTAAEVENSGIQLVQTDVSHHELVEKVFDGDEALKVLHSEFEPYTAEEEKRVLRKIDSRMIIVMLLVNGLQFVDKSTITAAATYGIISEAQLVGQQFSLLISMFYIGYLLAQYPTNLLMQRYPTGKYLTINFVLWGATLAASASAKTFATLATARFFLGVFESCVNPGFVLITSSWWKRNEQASRIGIWYSANGLMGAPAGIVFWGIAHIQAHRLFPYQWMFLILGLVTVVFGSCLWWILPDSPITASFLTDRERLIAVERLRDNKTGVKNLHHKKAQVMEALCDPKIWMLVLAVFWHNMTNSLQNNFTGLIIKGFGYSTYDAVLLSIPPGIVMAVTVIIVSTFLSTKWGEGKRIFLIILCYIPGIVSSVILYKVPVSPGTRGVHLYAVFTITIVAAAAGVTYSLLASNVAGYTKKTFSGALFFSAYCVANIVSPETFLQSQAPHYQTGVAVTLAAFAINIVLFISLYFVYSRENAARDREAEGIAPTNATEDLINAFSDLTDLENRTMRYMT</sequence>
<feature type="transmembrane region" description="Helical" evidence="7">
    <location>
        <begin position="454"/>
        <end position="479"/>
    </location>
</feature>
<evidence type="ECO:0000259" key="8">
    <source>
        <dbReference type="PROSITE" id="PS50850"/>
    </source>
</evidence>
<evidence type="ECO:0000256" key="1">
    <source>
        <dbReference type="ARBA" id="ARBA00004141"/>
    </source>
</evidence>
<evidence type="ECO:0000313" key="10">
    <source>
        <dbReference type="Proteomes" id="UP000054321"/>
    </source>
</evidence>
<evidence type="ECO:0000256" key="6">
    <source>
        <dbReference type="ARBA" id="ARBA00037968"/>
    </source>
</evidence>
<comment type="subcellular location">
    <subcellularLocation>
        <location evidence="1">Membrane</location>
        <topology evidence="1">Multi-pass membrane protein</topology>
    </subcellularLocation>
</comment>
<keyword evidence="4 7" id="KW-1133">Transmembrane helix</keyword>
<reference evidence="9 10" key="1">
    <citation type="submission" date="2014-04" db="EMBL/GenBank/DDBJ databases">
        <authorList>
            <consortium name="DOE Joint Genome Institute"/>
            <person name="Kuo A."/>
            <person name="Martino E."/>
            <person name="Perotto S."/>
            <person name="Kohler A."/>
            <person name="Nagy L.G."/>
            <person name="Floudas D."/>
            <person name="Copeland A."/>
            <person name="Barry K.W."/>
            <person name="Cichocki N."/>
            <person name="Veneault-Fourrey C."/>
            <person name="LaButti K."/>
            <person name="Lindquist E.A."/>
            <person name="Lipzen A."/>
            <person name="Lundell T."/>
            <person name="Morin E."/>
            <person name="Murat C."/>
            <person name="Sun H."/>
            <person name="Tunlid A."/>
            <person name="Henrissat B."/>
            <person name="Grigoriev I.V."/>
            <person name="Hibbett D.S."/>
            <person name="Martin F."/>
            <person name="Nordberg H.P."/>
            <person name="Cantor M.N."/>
            <person name="Hua S.X."/>
        </authorList>
    </citation>
    <scope>NUCLEOTIDE SEQUENCE [LARGE SCALE GENOMIC DNA]</scope>
    <source>
        <strain evidence="9 10">Zn</strain>
    </source>
</reference>
<dbReference type="AlphaFoldDB" id="A0A0C3G9N4"/>
<evidence type="ECO:0000256" key="7">
    <source>
        <dbReference type="SAM" id="Phobius"/>
    </source>
</evidence>
<evidence type="ECO:0000256" key="3">
    <source>
        <dbReference type="ARBA" id="ARBA00022692"/>
    </source>
</evidence>
<dbReference type="SUPFAM" id="SSF103473">
    <property type="entry name" value="MFS general substrate transporter"/>
    <property type="match status" value="1"/>
</dbReference>
<feature type="transmembrane region" description="Helical" evidence="7">
    <location>
        <begin position="194"/>
        <end position="216"/>
    </location>
</feature>
<keyword evidence="3 7" id="KW-0812">Transmembrane</keyword>
<organism evidence="9 10">
    <name type="scientific">Oidiodendron maius (strain Zn)</name>
    <dbReference type="NCBI Taxonomy" id="913774"/>
    <lineage>
        <taxon>Eukaryota</taxon>
        <taxon>Fungi</taxon>
        <taxon>Dikarya</taxon>
        <taxon>Ascomycota</taxon>
        <taxon>Pezizomycotina</taxon>
        <taxon>Leotiomycetes</taxon>
        <taxon>Leotiomycetes incertae sedis</taxon>
        <taxon>Myxotrichaceae</taxon>
        <taxon>Oidiodendron</taxon>
    </lineage>
</organism>
<dbReference type="Pfam" id="PF07690">
    <property type="entry name" value="MFS_1"/>
    <property type="match status" value="1"/>
</dbReference>
<feature type="transmembrane region" description="Helical" evidence="7">
    <location>
        <begin position="331"/>
        <end position="351"/>
    </location>
</feature>
<dbReference type="PANTHER" id="PTHR43791">
    <property type="entry name" value="PERMEASE-RELATED"/>
    <property type="match status" value="1"/>
</dbReference>
<dbReference type="GO" id="GO:0016020">
    <property type="term" value="C:membrane"/>
    <property type="evidence" value="ECO:0007669"/>
    <property type="project" value="UniProtKB-SubCell"/>
</dbReference>
<gene>
    <name evidence="9" type="ORF">OIDMADRAFT_173710</name>
</gene>
<evidence type="ECO:0000256" key="5">
    <source>
        <dbReference type="ARBA" id="ARBA00023136"/>
    </source>
</evidence>
<feature type="transmembrane region" description="Helical" evidence="7">
    <location>
        <begin position="68"/>
        <end position="95"/>
    </location>
</feature>
<dbReference type="HOGENOM" id="CLU_001265_0_5_1"/>
<keyword evidence="2" id="KW-0813">Transport</keyword>
<name>A0A0C3G9N4_OIDMZ</name>
<evidence type="ECO:0000313" key="9">
    <source>
        <dbReference type="EMBL" id="KIM92910.1"/>
    </source>
</evidence>
<dbReference type="OrthoDB" id="6730379at2759"/>
<accession>A0A0C3G9N4</accession>
<keyword evidence="5 7" id="KW-0472">Membrane</keyword>
<dbReference type="FunFam" id="1.20.1250.20:FF:000064">
    <property type="entry name" value="MFS allantoate transporter"/>
    <property type="match status" value="1"/>
</dbReference>
<feature type="transmembrane region" description="Helical" evidence="7">
    <location>
        <begin position="228"/>
        <end position="248"/>
    </location>
</feature>
<keyword evidence="10" id="KW-1185">Reference proteome</keyword>
<dbReference type="InterPro" id="IPR011701">
    <property type="entry name" value="MFS"/>
</dbReference>
<feature type="transmembrane region" description="Helical" evidence="7">
    <location>
        <begin position="363"/>
        <end position="381"/>
    </location>
</feature>
<feature type="transmembrane region" description="Helical" evidence="7">
    <location>
        <begin position="393"/>
        <end position="414"/>
    </location>
</feature>
<dbReference type="InParanoid" id="A0A0C3G9N4"/>
<reference evidence="10" key="2">
    <citation type="submission" date="2015-01" db="EMBL/GenBank/DDBJ databases">
        <title>Evolutionary Origins and Diversification of the Mycorrhizal Mutualists.</title>
        <authorList>
            <consortium name="DOE Joint Genome Institute"/>
            <consortium name="Mycorrhizal Genomics Consortium"/>
            <person name="Kohler A."/>
            <person name="Kuo A."/>
            <person name="Nagy L.G."/>
            <person name="Floudas D."/>
            <person name="Copeland A."/>
            <person name="Barry K.W."/>
            <person name="Cichocki N."/>
            <person name="Veneault-Fourrey C."/>
            <person name="LaButti K."/>
            <person name="Lindquist E.A."/>
            <person name="Lipzen A."/>
            <person name="Lundell T."/>
            <person name="Morin E."/>
            <person name="Murat C."/>
            <person name="Riley R."/>
            <person name="Ohm R."/>
            <person name="Sun H."/>
            <person name="Tunlid A."/>
            <person name="Henrissat B."/>
            <person name="Grigoriev I.V."/>
            <person name="Hibbett D.S."/>
            <person name="Martin F."/>
        </authorList>
    </citation>
    <scope>NUCLEOTIDE SEQUENCE [LARGE SCALE GENOMIC DNA]</scope>
    <source>
        <strain evidence="10">Zn</strain>
    </source>
</reference>